<dbReference type="EC" id="3.5.1.25" evidence="10"/>
<reference evidence="10 11" key="1">
    <citation type="journal article" date="2010" name="Stand. Genomic Sci.">
        <title>Complete genome sequence of Haliangium ochraceum type strain (SMP-2).</title>
        <authorList>
            <consortium name="US DOE Joint Genome Institute (JGI-PGF)"/>
            <person name="Ivanova N."/>
            <person name="Daum C."/>
            <person name="Lang E."/>
            <person name="Abt B."/>
            <person name="Kopitz M."/>
            <person name="Saunders E."/>
            <person name="Lapidus A."/>
            <person name="Lucas S."/>
            <person name="Glavina Del Rio T."/>
            <person name="Nolan M."/>
            <person name="Tice H."/>
            <person name="Copeland A."/>
            <person name="Cheng J.F."/>
            <person name="Chen F."/>
            <person name="Bruce D."/>
            <person name="Goodwin L."/>
            <person name="Pitluck S."/>
            <person name="Mavromatis K."/>
            <person name="Pati A."/>
            <person name="Mikhailova N."/>
            <person name="Chen A."/>
            <person name="Palaniappan K."/>
            <person name="Land M."/>
            <person name="Hauser L."/>
            <person name="Chang Y.J."/>
            <person name="Jeffries C.D."/>
            <person name="Detter J.C."/>
            <person name="Brettin T."/>
            <person name="Rohde M."/>
            <person name="Goker M."/>
            <person name="Bristow J."/>
            <person name="Markowitz V."/>
            <person name="Eisen J.A."/>
            <person name="Hugenholtz P."/>
            <person name="Kyrpides N.C."/>
            <person name="Klenk H.P."/>
        </authorList>
    </citation>
    <scope>NUCLEOTIDE SEQUENCE [LARGE SCALE GENOMIC DNA]</scope>
    <source>
        <strain evidence="11">DSM 14365 / CIP 107738 / JCM 11303 / AJ 13395 / SMP-2</strain>
    </source>
</reference>
<dbReference type="InterPro" id="IPR011059">
    <property type="entry name" value="Metal-dep_hydrolase_composite"/>
</dbReference>
<evidence type="ECO:0000256" key="2">
    <source>
        <dbReference type="ARBA" id="ARBA00022723"/>
    </source>
</evidence>
<feature type="binding site" evidence="7">
    <location>
        <position position="235"/>
    </location>
    <ligand>
        <name>substrate</name>
    </ligand>
</feature>
<accession>D0LVP6</accession>
<dbReference type="InterPro" id="IPR006680">
    <property type="entry name" value="Amidohydro-rel"/>
</dbReference>
<feature type="binding site" evidence="8">
    <location>
        <position position="139"/>
    </location>
    <ligand>
        <name>Zn(2+)</name>
        <dbReference type="ChEBI" id="CHEBI:29105"/>
    </ligand>
</feature>
<dbReference type="PIRSF" id="PIRSF038994">
    <property type="entry name" value="NagA"/>
    <property type="match status" value="1"/>
</dbReference>
<dbReference type="RefSeq" id="WP_012826639.1">
    <property type="nucleotide sequence ID" value="NC_013440.1"/>
</dbReference>
<dbReference type="Proteomes" id="UP000001880">
    <property type="component" value="Chromosome"/>
</dbReference>
<dbReference type="SUPFAM" id="SSF51556">
    <property type="entry name" value="Metallo-dependent hydrolases"/>
    <property type="match status" value="1"/>
</dbReference>
<dbReference type="PANTHER" id="PTHR11113">
    <property type="entry name" value="N-ACETYLGLUCOSAMINE-6-PHOSPHATE DEACETYLASE"/>
    <property type="match status" value="1"/>
</dbReference>
<dbReference type="AlphaFoldDB" id="D0LVP6"/>
<dbReference type="Pfam" id="PF01979">
    <property type="entry name" value="Amidohydro_1"/>
    <property type="match status" value="1"/>
</dbReference>
<dbReference type="GO" id="GO:0006046">
    <property type="term" value="P:N-acetylglucosamine catabolic process"/>
    <property type="evidence" value="ECO:0007669"/>
    <property type="project" value="TreeGrafter"/>
</dbReference>
<feature type="binding site" evidence="7">
    <location>
        <position position="150"/>
    </location>
    <ligand>
        <name>substrate</name>
    </ligand>
</feature>
<keyword evidence="11" id="KW-1185">Reference proteome</keyword>
<dbReference type="SUPFAM" id="SSF51338">
    <property type="entry name" value="Composite domain of metallo-dependent hydrolases"/>
    <property type="match status" value="1"/>
</dbReference>
<feature type="binding site" evidence="7">
    <location>
        <position position="259"/>
    </location>
    <ligand>
        <name>substrate</name>
    </ligand>
</feature>
<protein>
    <submittedName>
        <fullName evidence="10">N-acetylglucosamine-6-phosphate deacetylase</fullName>
        <ecNumber evidence="10">3.5.1.25</ecNumber>
    </submittedName>
</protein>
<dbReference type="GO" id="GO:0008448">
    <property type="term" value="F:N-acetylglucosamine-6-phosphate deacetylase activity"/>
    <property type="evidence" value="ECO:0007669"/>
    <property type="project" value="UniProtKB-EC"/>
</dbReference>
<feature type="binding site" evidence="7">
    <location>
        <begin position="227"/>
        <end position="228"/>
    </location>
    <ligand>
        <name>substrate</name>
    </ligand>
</feature>
<name>D0LVP6_HALO1</name>
<comment type="similarity">
    <text evidence="1 5">Belongs to the metallo-dependent hydrolases superfamily. NagA family.</text>
</comment>
<evidence type="ECO:0000256" key="3">
    <source>
        <dbReference type="ARBA" id="ARBA00022801"/>
    </source>
</evidence>
<keyword evidence="4 5" id="KW-0119">Carbohydrate metabolism</keyword>
<comment type="cofactor">
    <cofactor evidence="8">
        <name>a divalent metal cation</name>
        <dbReference type="ChEBI" id="CHEBI:60240"/>
    </cofactor>
    <text evidence="8">Binds 1 divalent metal cation per subunit.</text>
</comment>
<dbReference type="HOGENOM" id="CLU_032482_2_1_7"/>
<feature type="binding site" evidence="7">
    <location>
        <begin position="315"/>
        <end position="317"/>
    </location>
    <ligand>
        <name>substrate</name>
    </ligand>
</feature>
<feature type="active site" description="Proton donor/acceptor" evidence="6">
    <location>
        <position position="282"/>
    </location>
</feature>
<feature type="domain" description="Amidohydrolase-related" evidence="9">
    <location>
        <begin position="61"/>
        <end position="387"/>
    </location>
</feature>
<evidence type="ECO:0000259" key="9">
    <source>
        <dbReference type="Pfam" id="PF01979"/>
    </source>
</evidence>
<keyword evidence="3 5" id="KW-0378">Hydrolase</keyword>
<dbReference type="Gene3D" id="3.20.20.140">
    <property type="entry name" value="Metal-dependent hydrolases"/>
    <property type="match status" value="1"/>
</dbReference>
<evidence type="ECO:0000256" key="8">
    <source>
        <dbReference type="PIRSR" id="PIRSR038994-3"/>
    </source>
</evidence>
<dbReference type="GO" id="GO:0046872">
    <property type="term" value="F:metal ion binding"/>
    <property type="evidence" value="ECO:0007669"/>
    <property type="project" value="UniProtKB-KW"/>
</dbReference>
<dbReference type="eggNOG" id="COG1820">
    <property type="taxonomic scope" value="Bacteria"/>
</dbReference>
<gene>
    <name evidence="10" type="ordered locus">Hoch_1477</name>
</gene>
<dbReference type="KEGG" id="hoh:Hoch_1477"/>
<feature type="binding site" evidence="8">
    <location>
        <position position="224"/>
    </location>
    <ligand>
        <name>Zn(2+)</name>
        <dbReference type="ChEBI" id="CHEBI:29105"/>
    </ligand>
</feature>
<evidence type="ECO:0000256" key="4">
    <source>
        <dbReference type="ARBA" id="ARBA00023277"/>
    </source>
</evidence>
<feature type="binding site" evidence="8">
    <location>
        <position position="203"/>
    </location>
    <ligand>
        <name>Zn(2+)</name>
        <dbReference type="ChEBI" id="CHEBI:29105"/>
    </ligand>
</feature>
<evidence type="ECO:0000256" key="7">
    <source>
        <dbReference type="PIRSR" id="PIRSR038994-2"/>
    </source>
</evidence>
<dbReference type="OrthoDB" id="9776488at2"/>
<proteinExistence type="inferred from homology"/>
<dbReference type="NCBIfam" id="TIGR00221">
    <property type="entry name" value="nagA"/>
    <property type="match status" value="1"/>
</dbReference>
<organism evidence="10 11">
    <name type="scientific">Haliangium ochraceum (strain DSM 14365 / JCM 11303 / SMP-2)</name>
    <dbReference type="NCBI Taxonomy" id="502025"/>
    <lineage>
        <taxon>Bacteria</taxon>
        <taxon>Pseudomonadati</taxon>
        <taxon>Myxococcota</taxon>
        <taxon>Polyangia</taxon>
        <taxon>Haliangiales</taxon>
        <taxon>Kofleriaceae</taxon>
        <taxon>Haliangium</taxon>
    </lineage>
</organism>
<evidence type="ECO:0000313" key="11">
    <source>
        <dbReference type="Proteomes" id="UP000001880"/>
    </source>
</evidence>
<evidence type="ECO:0000256" key="1">
    <source>
        <dbReference type="ARBA" id="ARBA00010716"/>
    </source>
</evidence>
<dbReference type="EMBL" id="CP001804">
    <property type="protein sequence ID" value="ACY14030.1"/>
    <property type="molecule type" value="Genomic_DNA"/>
</dbReference>
<dbReference type="PANTHER" id="PTHR11113:SF14">
    <property type="entry name" value="N-ACETYLGLUCOSAMINE-6-PHOSPHATE DEACETYLASE"/>
    <property type="match status" value="1"/>
</dbReference>
<dbReference type="STRING" id="502025.Hoch_1477"/>
<keyword evidence="2 8" id="KW-0479">Metal-binding</keyword>
<evidence type="ECO:0000256" key="5">
    <source>
        <dbReference type="PIRNR" id="PIRNR038994"/>
    </source>
</evidence>
<evidence type="ECO:0000256" key="6">
    <source>
        <dbReference type="PIRSR" id="PIRSR038994-1"/>
    </source>
</evidence>
<dbReference type="Gene3D" id="2.30.40.10">
    <property type="entry name" value="Urease, subunit C, domain 1"/>
    <property type="match status" value="1"/>
</dbReference>
<evidence type="ECO:0000313" key="10">
    <source>
        <dbReference type="EMBL" id="ACY14030.1"/>
    </source>
</evidence>
<sequence>MIHIQHATIITPEQRLEDASVFASASQITSVSAAGEGSAGVRERERAAGGEPIIVDARGLYLVPGFIDLQCNGAFGSDFTADPATIWSVAAKLPRFGVTSFLPTIITAPSDAIAHAQAVLREPAPADASGARPLGLHLEGPFLNPRKRGAHEICYLRAPSSDAIARWDGAHGIRLVTLAPELPGALDLVGRLSERGVVVSAGHSCADYETAQRAFAAGVSYGTHLFNAMPTLDHREPALGGALLDHDGVTVGLIADGVHVHPAVIRLIWRAKGKDRLTLVSDGMAGMGMAPGRYRLNESEVRVEKTCARLADGTLAGSITPIDAGLRNLIATTGCTLEDALATVTSTPARVLGLEHRYGRIAPGYSADLVLLSRDLQVVMTVSAGEITYTREDDHEDGPDITLPRDPSAAAGVDEHLAL</sequence>
<dbReference type="InterPro" id="IPR003764">
    <property type="entry name" value="GlcNAc_6-P_deAcase"/>
</dbReference>
<dbReference type="CDD" id="cd00854">
    <property type="entry name" value="NagA"/>
    <property type="match status" value="1"/>
</dbReference>
<dbReference type="InterPro" id="IPR032466">
    <property type="entry name" value="Metal_Hydrolase"/>
</dbReference>